<accession>A0A315W8F4</accession>
<dbReference type="EMBL" id="NHOQ01000204">
    <property type="protein sequence ID" value="PWA32197.1"/>
    <property type="molecule type" value="Genomic_DNA"/>
</dbReference>
<evidence type="ECO:0000313" key="3">
    <source>
        <dbReference type="Proteomes" id="UP000250572"/>
    </source>
</evidence>
<reference evidence="2 3" key="1">
    <citation type="journal article" date="2018" name="G3 (Bethesda)">
        <title>A High-Quality Reference Genome for the Invasive Mosquitofish Gambusia affinis Using a Chicago Library.</title>
        <authorList>
            <person name="Hoffberg S.L."/>
            <person name="Troendle N.J."/>
            <person name="Glenn T.C."/>
            <person name="Mahmud O."/>
            <person name="Louha S."/>
            <person name="Chalopin D."/>
            <person name="Bennetzen J.L."/>
            <person name="Mauricio R."/>
        </authorList>
    </citation>
    <scope>NUCLEOTIDE SEQUENCE [LARGE SCALE GENOMIC DNA]</scope>
    <source>
        <strain evidence="2">NE01/NJP1002.9</strain>
        <tissue evidence="2">Muscle</tissue>
    </source>
</reference>
<dbReference type="Proteomes" id="UP000250572">
    <property type="component" value="Unassembled WGS sequence"/>
</dbReference>
<organism evidence="2 3">
    <name type="scientific">Gambusia affinis</name>
    <name type="common">Western mosquitofish</name>
    <name type="synonym">Heterandria affinis</name>
    <dbReference type="NCBI Taxonomy" id="33528"/>
    <lineage>
        <taxon>Eukaryota</taxon>
        <taxon>Metazoa</taxon>
        <taxon>Chordata</taxon>
        <taxon>Craniata</taxon>
        <taxon>Vertebrata</taxon>
        <taxon>Euteleostomi</taxon>
        <taxon>Actinopterygii</taxon>
        <taxon>Neopterygii</taxon>
        <taxon>Teleostei</taxon>
        <taxon>Neoteleostei</taxon>
        <taxon>Acanthomorphata</taxon>
        <taxon>Ovalentaria</taxon>
        <taxon>Atherinomorphae</taxon>
        <taxon>Cyprinodontiformes</taxon>
        <taxon>Poeciliidae</taxon>
        <taxon>Poeciliinae</taxon>
        <taxon>Gambusia</taxon>
    </lineage>
</organism>
<protein>
    <submittedName>
        <fullName evidence="2">Uncharacterized protein</fullName>
    </submittedName>
</protein>
<keyword evidence="1" id="KW-0472">Membrane</keyword>
<evidence type="ECO:0000256" key="1">
    <source>
        <dbReference type="SAM" id="Phobius"/>
    </source>
</evidence>
<keyword evidence="1" id="KW-0812">Transmembrane</keyword>
<evidence type="ECO:0000313" key="2">
    <source>
        <dbReference type="EMBL" id="PWA32197.1"/>
    </source>
</evidence>
<dbReference type="AlphaFoldDB" id="A0A315W8F4"/>
<gene>
    <name evidence="2" type="ORF">CCH79_00013459</name>
</gene>
<keyword evidence="3" id="KW-1185">Reference proteome</keyword>
<name>A0A315W8F4_GAMAF</name>
<comment type="caution">
    <text evidence="2">The sequence shown here is derived from an EMBL/GenBank/DDBJ whole genome shotgun (WGS) entry which is preliminary data.</text>
</comment>
<sequence>MAVLHRLLSQLFSWSGISFLLQLMGAALLAAVGVWTVRLLVRHAWYTHRLSCFNKPQTHSWLIGHLGQSTEEGLQQVDELVQTYKHSCSWFFGPFYHMVRVFHPDYVKPLLMAPGTNKNDAKYKRLFHNITLIFSLHIPSILKPTSR</sequence>
<feature type="transmembrane region" description="Helical" evidence="1">
    <location>
        <begin position="20"/>
        <end position="41"/>
    </location>
</feature>
<keyword evidence="1" id="KW-1133">Transmembrane helix</keyword>
<proteinExistence type="predicted"/>